<keyword evidence="2" id="KW-1185">Reference proteome</keyword>
<proteinExistence type="predicted"/>
<dbReference type="AlphaFoldDB" id="A0A2I7N8K4"/>
<reference evidence="2" key="1">
    <citation type="submission" date="2017-11" db="EMBL/GenBank/DDBJ databases">
        <authorList>
            <person name="Chan K.G."/>
            <person name="Lee L.S."/>
        </authorList>
    </citation>
    <scope>NUCLEOTIDE SEQUENCE [LARGE SCALE GENOMIC DNA]</scope>
    <source>
        <strain evidence="2">DSM 100970</strain>
    </source>
</reference>
<sequence>MKKNILCTILGLTALSQYGCNLGNNNQIQDNAAGNASALINNSSAKIVEASVVSNSKLNELPAITSTNLGVPIKQYVDFSTSYFLETDYLDPSQHTDKHEFDIKPDTVVSEEVDQEADKSYRFIDVIIHNYSDVGTVRLFANTKGAINGEDPDPSDSSSWITSGQLSDYNIKIFTSNNDSIPPKLAGEQENNKQPGDIKNNAFTLFIAEATKKGAKYFPLRIPFALNQTKEVASSDEYIAFGNAVNIIDADKQYLVRFGTSKDGDSAYNDNFIDTRSVYISSLNYWLYPVTDSEFNQITTISIAGTQTLAEKVEQVIKPSELINLNKNNPIYKKFDRYSYRSYPKLEDYYRKVDSFFQTNNASNNFTMYKVITGFDSCYNVSIIPLSWSSSGSSWPDVQSLNQSYSDIHGSSLVTHIYVTDAKCN</sequence>
<dbReference type="RefSeq" id="WP_102952078.1">
    <property type="nucleotide sequence ID" value="NZ_CP024847.1"/>
</dbReference>
<gene>
    <name evidence="1" type="ORF">CUN60_10965</name>
</gene>
<dbReference type="Proteomes" id="UP000236655">
    <property type="component" value="Chromosome"/>
</dbReference>
<dbReference type="KEGG" id="nba:CUN60_10965"/>
<dbReference type="EMBL" id="CP024847">
    <property type="protein sequence ID" value="AUR52790.1"/>
    <property type="molecule type" value="Genomic_DNA"/>
</dbReference>
<accession>A0A2I7N8K4</accession>
<evidence type="ECO:0000313" key="1">
    <source>
        <dbReference type="EMBL" id="AUR52790.1"/>
    </source>
</evidence>
<protein>
    <submittedName>
        <fullName evidence="1">Uncharacterized protein</fullName>
    </submittedName>
</protein>
<organism evidence="1 2">
    <name type="scientific">Aquella oligotrophica</name>
    <dbReference type="NCBI Taxonomy" id="2067065"/>
    <lineage>
        <taxon>Bacteria</taxon>
        <taxon>Pseudomonadati</taxon>
        <taxon>Pseudomonadota</taxon>
        <taxon>Betaproteobacteria</taxon>
        <taxon>Neisseriales</taxon>
        <taxon>Neisseriaceae</taxon>
        <taxon>Aquella</taxon>
    </lineage>
</organism>
<evidence type="ECO:0000313" key="2">
    <source>
        <dbReference type="Proteomes" id="UP000236655"/>
    </source>
</evidence>
<name>A0A2I7N8K4_9NEIS</name>